<dbReference type="AlphaFoldDB" id="A0A4Y4AXN1"/>
<reference evidence="1 2" key="1">
    <citation type="submission" date="2019-06" db="EMBL/GenBank/DDBJ databases">
        <title>Whole genome shotgun sequence of Flavobacterium flevense NBRC 14960.</title>
        <authorList>
            <person name="Hosoyama A."/>
            <person name="Uohara A."/>
            <person name="Ohji S."/>
            <person name="Ichikawa N."/>
        </authorList>
    </citation>
    <scope>NUCLEOTIDE SEQUENCE [LARGE SCALE GENOMIC DNA]</scope>
    <source>
        <strain evidence="1 2">NBRC 14960</strain>
    </source>
</reference>
<evidence type="ECO:0000313" key="1">
    <source>
        <dbReference type="EMBL" id="GEC71810.1"/>
    </source>
</evidence>
<gene>
    <name evidence="1" type="ORF">FFL01_13490</name>
</gene>
<accession>A0A4Y4AXN1</accession>
<dbReference type="Proteomes" id="UP000316775">
    <property type="component" value="Unassembled WGS sequence"/>
</dbReference>
<name>A0A4Y4AXN1_9FLAO</name>
<dbReference type="EMBL" id="BJNP01000011">
    <property type="protein sequence ID" value="GEC71810.1"/>
    <property type="molecule type" value="Genomic_DNA"/>
</dbReference>
<protein>
    <submittedName>
        <fullName evidence="1">Uncharacterized protein</fullName>
    </submittedName>
</protein>
<organism evidence="1 2">
    <name type="scientific">Flavobacterium flevense</name>
    <dbReference type="NCBI Taxonomy" id="983"/>
    <lineage>
        <taxon>Bacteria</taxon>
        <taxon>Pseudomonadati</taxon>
        <taxon>Bacteroidota</taxon>
        <taxon>Flavobacteriia</taxon>
        <taxon>Flavobacteriales</taxon>
        <taxon>Flavobacteriaceae</taxon>
        <taxon>Flavobacterium</taxon>
    </lineage>
</organism>
<sequence length="78" mass="8982">MKDKNIIEIKSEQLTINFPSDTEYICSEKFSIIQHKTATIINTSFSSKVISISEAINIQNKQKEAEIVNYIINNSKRF</sequence>
<keyword evidence="2" id="KW-1185">Reference proteome</keyword>
<evidence type="ECO:0000313" key="2">
    <source>
        <dbReference type="Proteomes" id="UP000316775"/>
    </source>
</evidence>
<comment type="caution">
    <text evidence="1">The sequence shown here is derived from an EMBL/GenBank/DDBJ whole genome shotgun (WGS) entry which is preliminary data.</text>
</comment>
<proteinExistence type="predicted"/>
<dbReference type="RefSeq" id="WP_073241616.1">
    <property type="nucleotide sequence ID" value="NZ_BJNP01000011.1"/>
</dbReference>